<dbReference type="EMBL" id="WJHE01000231">
    <property type="protein sequence ID" value="MST32176.1"/>
    <property type="molecule type" value="Genomic_DNA"/>
</dbReference>
<sequence length="141" mass="15247">SAYNTVFADSAGRAVNVEASATDCECSGPDERGAIVHTNHYVSARMAAYEDDPGYAVHSARRRDRVLELLDRPGALPVDERGLRAILSDHGSEPDAICRHPGLGTEVKTVFWCVADVTEGRIGYGRGNPCHSLEQRYAFAG</sequence>
<dbReference type="Gene3D" id="3.60.60.10">
    <property type="entry name" value="Penicillin V Acylase, Chain A"/>
    <property type="match status" value="1"/>
</dbReference>
<comment type="caution">
    <text evidence="2">The sequence shown here is derived from an EMBL/GenBank/DDBJ whole genome shotgun (WGS) entry which is preliminary data.</text>
</comment>
<feature type="non-terminal residue" evidence="2">
    <location>
        <position position="1"/>
    </location>
</feature>
<reference evidence="2 3" key="1">
    <citation type="submission" date="2019-11" db="EMBL/GenBank/DDBJ databases">
        <title>Acidiferrimicrobium australis gen. nov., sp. nov., an acidophilic and obligately heterotrophic, member of the Actinobacteria that catalyses dissimilatory oxido- reduction of iron isolated from metal-rich acidic water in Chile.</title>
        <authorList>
            <person name="Gonzalez D."/>
            <person name="Huber K."/>
            <person name="Hedrich S."/>
            <person name="Rojas-Villalobos C."/>
            <person name="Quatrini R."/>
            <person name="Dinamarca M.A."/>
            <person name="Schwarz A."/>
            <person name="Canales C."/>
            <person name="Nancucheo I."/>
        </authorList>
    </citation>
    <scope>NUCLEOTIDE SEQUENCE [LARGE SCALE GENOMIC DNA]</scope>
    <source>
        <strain evidence="2 3">USS-CCA1</strain>
    </source>
</reference>
<proteinExistence type="predicted"/>
<dbReference type="PANTHER" id="PTHR34180:SF1">
    <property type="entry name" value="BETA-ALANYL-DOPAMINE_CARCININE HYDROLASE"/>
    <property type="match status" value="1"/>
</dbReference>
<dbReference type="Pfam" id="PF03417">
    <property type="entry name" value="AAT"/>
    <property type="match status" value="1"/>
</dbReference>
<keyword evidence="3" id="KW-1185">Reference proteome</keyword>
<accession>A0ABW9QRA0</accession>
<gene>
    <name evidence="2" type="ORF">GHK86_05475</name>
</gene>
<organism evidence="2 3">
    <name type="scientific">Acidiferrimicrobium australe</name>
    <dbReference type="NCBI Taxonomy" id="2664430"/>
    <lineage>
        <taxon>Bacteria</taxon>
        <taxon>Bacillati</taxon>
        <taxon>Actinomycetota</taxon>
        <taxon>Acidimicrobiia</taxon>
        <taxon>Acidimicrobiales</taxon>
        <taxon>Acidimicrobiaceae</taxon>
        <taxon>Acidiferrimicrobium</taxon>
    </lineage>
</organism>
<protein>
    <recommendedName>
        <fullName evidence="1">Peptidase C45 hydrolase domain-containing protein</fullName>
    </recommendedName>
</protein>
<name>A0ABW9QRA0_9ACTN</name>
<evidence type="ECO:0000259" key="1">
    <source>
        <dbReference type="Pfam" id="PF03417"/>
    </source>
</evidence>
<dbReference type="InterPro" id="IPR005079">
    <property type="entry name" value="Peptidase_C45_hydrolase"/>
</dbReference>
<evidence type="ECO:0000313" key="2">
    <source>
        <dbReference type="EMBL" id="MST32176.1"/>
    </source>
</evidence>
<dbReference type="PANTHER" id="PTHR34180">
    <property type="entry name" value="PEPTIDASE C45"/>
    <property type="match status" value="1"/>
</dbReference>
<dbReference type="InterPro" id="IPR047801">
    <property type="entry name" value="Peptidase_C45"/>
</dbReference>
<dbReference type="Proteomes" id="UP000437736">
    <property type="component" value="Unassembled WGS sequence"/>
</dbReference>
<feature type="domain" description="Peptidase C45 hydrolase" evidence="1">
    <location>
        <begin position="1"/>
        <end position="124"/>
    </location>
</feature>
<evidence type="ECO:0000313" key="3">
    <source>
        <dbReference type="Proteomes" id="UP000437736"/>
    </source>
</evidence>